<evidence type="ECO:0000313" key="8">
    <source>
        <dbReference type="Proteomes" id="UP001212997"/>
    </source>
</evidence>
<keyword evidence="2" id="KW-0678">Repressor</keyword>
<dbReference type="Pfam" id="PF08598">
    <property type="entry name" value="Sds3"/>
    <property type="match status" value="1"/>
</dbReference>
<dbReference type="GO" id="GO:0005654">
    <property type="term" value="C:nucleoplasm"/>
    <property type="evidence" value="ECO:0007669"/>
    <property type="project" value="UniProtKB-ARBA"/>
</dbReference>
<feature type="region of interest" description="Disordered" evidence="6">
    <location>
        <begin position="174"/>
        <end position="247"/>
    </location>
</feature>
<sequence length="338" mass="37118">MPPTPGVFPIPYASTNTVRVGPSAAEFADFGGIYHSHHLNAIAGPSSRVQGPLMDDPKGKRRKDMVGRMNRDLIERRDEFPYSSHRHYAETIAELNTISFHLSTRPESVPSYQLKLYPLSLERSALHTSIVMQEKFALDCIQTAYEEERERVEEEWKKGREKIKERLLEGIEERRRRAREEKEGEGAAGDASLDSQSRTHVTRKLRNKLGGTSPPPTPLASATPGFNGITPMTSGPITAGPFPNPHSLSVDELPSPYPLPLVSAHLSSGNGYGGVSGPTNGRKRNRGGKEAQAIGGLGKSLTFLTVCKDTEIDADLIEIRRGSKRRRTAATTNLQGKS</sequence>
<dbReference type="InterPro" id="IPR013907">
    <property type="entry name" value="Sds3"/>
</dbReference>
<proteinExistence type="predicted"/>
<feature type="compositionally biased region" description="Basic and acidic residues" evidence="6">
    <location>
        <begin position="174"/>
        <end position="185"/>
    </location>
</feature>
<evidence type="ECO:0000256" key="1">
    <source>
        <dbReference type="ARBA" id="ARBA00004123"/>
    </source>
</evidence>
<dbReference type="Proteomes" id="UP001212997">
    <property type="component" value="Unassembled WGS sequence"/>
</dbReference>
<feature type="region of interest" description="Disordered" evidence="6">
    <location>
        <begin position="270"/>
        <end position="291"/>
    </location>
</feature>
<evidence type="ECO:0000256" key="2">
    <source>
        <dbReference type="ARBA" id="ARBA00022491"/>
    </source>
</evidence>
<dbReference type="SMART" id="SM01401">
    <property type="entry name" value="Sds3"/>
    <property type="match status" value="1"/>
</dbReference>
<keyword evidence="4" id="KW-0804">Transcription</keyword>
<dbReference type="EMBL" id="JANAWD010000013">
    <property type="protein sequence ID" value="KAJ3491390.1"/>
    <property type="molecule type" value="Genomic_DNA"/>
</dbReference>
<comment type="subcellular location">
    <subcellularLocation>
        <location evidence="1">Nucleus</location>
    </subcellularLocation>
</comment>
<gene>
    <name evidence="7" type="ORF">NLI96_g748</name>
</gene>
<accession>A0AAD5VD79</accession>
<keyword evidence="5" id="KW-0539">Nucleus</keyword>
<evidence type="ECO:0000256" key="4">
    <source>
        <dbReference type="ARBA" id="ARBA00023163"/>
    </source>
</evidence>
<evidence type="ECO:0000256" key="6">
    <source>
        <dbReference type="SAM" id="MobiDB-lite"/>
    </source>
</evidence>
<dbReference type="GO" id="GO:0010468">
    <property type="term" value="P:regulation of gene expression"/>
    <property type="evidence" value="ECO:0007669"/>
    <property type="project" value="UniProtKB-ARBA"/>
</dbReference>
<evidence type="ECO:0000256" key="3">
    <source>
        <dbReference type="ARBA" id="ARBA00023015"/>
    </source>
</evidence>
<comment type="caution">
    <text evidence="7">The sequence shown here is derived from an EMBL/GenBank/DDBJ whole genome shotgun (WGS) entry which is preliminary data.</text>
</comment>
<evidence type="ECO:0000256" key="5">
    <source>
        <dbReference type="ARBA" id="ARBA00023242"/>
    </source>
</evidence>
<keyword evidence="3" id="KW-0805">Transcription regulation</keyword>
<organism evidence="7 8">
    <name type="scientific">Meripilus lineatus</name>
    <dbReference type="NCBI Taxonomy" id="2056292"/>
    <lineage>
        <taxon>Eukaryota</taxon>
        <taxon>Fungi</taxon>
        <taxon>Dikarya</taxon>
        <taxon>Basidiomycota</taxon>
        <taxon>Agaricomycotina</taxon>
        <taxon>Agaricomycetes</taxon>
        <taxon>Polyporales</taxon>
        <taxon>Meripilaceae</taxon>
        <taxon>Meripilus</taxon>
    </lineage>
</organism>
<name>A0AAD5VD79_9APHY</name>
<reference evidence="7" key="1">
    <citation type="submission" date="2022-07" db="EMBL/GenBank/DDBJ databases">
        <title>Genome Sequence of Physisporinus lineatus.</title>
        <authorList>
            <person name="Buettner E."/>
        </authorList>
    </citation>
    <scope>NUCLEOTIDE SEQUENCE</scope>
    <source>
        <strain evidence="7">VT162</strain>
    </source>
</reference>
<dbReference type="AlphaFoldDB" id="A0AAD5VD79"/>
<protein>
    <submittedName>
        <fullName evidence="7">Uncharacterized protein</fullName>
    </submittedName>
</protein>
<evidence type="ECO:0000313" key="7">
    <source>
        <dbReference type="EMBL" id="KAJ3491390.1"/>
    </source>
</evidence>
<keyword evidence="8" id="KW-1185">Reference proteome</keyword>